<evidence type="ECO:0000313" key="8">
    <source>
        <dbReference type="Proteomes" id="UP001549086"/>
    </source>
</evidence>
<accession>A0ABV2HHI3</accession>
<keyword evidence="3 5" id="KW-1133">Transmembrane helix</keyword>
<sequence>MCVFLMGGFGIHRFMVGKVGTGIFMLIFFLSLVGILISGI</sequence>
<organism evidence="7 8">
    <name type="scientific">Bartonella silvatica</name>
    <dbReference type="NCBI Taxonomy" id="357760"/>
    <lineage>
        <taxon>Bacteria</taxon>
        <taxon>Pseudomonadati</taxon>
        <taxon>Pseudomonadota</taxon>
        <taxon>Alphaproteobacteria</taxon>
        <taxon>Hyphomicrobiales</taxon>
        <taxon>Bartonellaceae</taxon>
        <taxon>Bartonella</taxon>
    </lineage>
</organism>
<dbReference type="Pfam" id="PF05154">
    <property type="entry name" value="TM2"/>
    <property type="match status" value="1"/>
</dbReference>
<keyword evidence="8" id="KW-1185">Reference proteome</keyword>
<name>A0ABV2HHI3_9HYPH</name>
<evidence type="ECO:0000256" key="4">
    <source>
        <dbReference type="ARBA" id="ARBA00023136"/>
    </source>
</evidence>
<evidence type="ECO:0000256" key="1">
    <source>
        <dbReference type="ARBA" id="ARBA00004141"/>
    </source>
</evidence>
<evidence type="ECO:0000256" key="3">
    <source>
        <dbReference type="ARBA" id="ARBA00022989"/>
    </source>
</evidence>
<comment type="caution">
    <text evidence="7">The sequence shown here is derived from an EMBL/GenBank/DDBJ whole genome shotgun (WGS) entry which is preliminary data.</text>
</comment>
<feature type="transmembrane region" description="Helical" evidence="5">
    <location>
        <begin position="15"/>
        <end position="37"/>
    </location>
</feature>
<evidence type="ECO:0000313" key="7">
    <source>
        <dbReference type="EMBL" id="MET3590020.1"/>
    </source>
</evidence>
<dbReference type="EMBL" id="JBEPLI010000011">
    <property type="protein sequence ID" value="MET3590020.1"/>
    <property type="molecule type" value="Genomic_DNA"/>
</dbReference>
<gene>
    <name evidence="7" type="ORF">ABID23_001115</name>
</gene>
<evidence type="ECO:0000256" key="5">
    <source>
        <dbReference type="SAM" id="Phobius"/>
    </source>
</evidence>
<reference evidence="7 8" key="1">
    <citation type="submission" date="2024-06" db="EMBL/GenBank/DDBJ databases">
        <title>Genomic Encyclopedia of Type Strains, Phase IV (KMG-IV): sequencing the most valuable type-strain genomes for metagenomic binning, comparative biology and taxonomic classification.</title>
        <authorList>
            <person name="Goeker M."/>
        </authorList>
    </citation>
    <scope>NUCLEOTIDE SEQUENCE [LARGE SCALE GENOMIC DNA]</scope>
    <source>
        <strain evidence="7 8">DSM 23649</strain>
    </source>
</reference>
<comment type="subcellular location">
    <subcellularLocation>
        <location evidence="1">Membrane</location>
        <topology evidence="1">Multi-pass membrane protein</topology>
    </subcellularLocation>
</comment>
<evidence type="ECO:0000256" key="2">
    <source>
        <dbReference type="ARBA" id="ARBA00022692"/>
    </source>
</evidence>
<evidence type="ECO:0000259" key="6">
    <source>
        <dbReference type="Pfam" id="PF05154"/>
    </source>
</evidence>
<proteinExistence type="predicted"/>
<keyword evidence="2 5" id="KW-0812">Transmembrane</keyword>
<dbReference type="InterPro" id="IPR007829">
    <property type="entry name" value="TM2"/>
</dbReference>
<keyword evidence="4 5" id="KW-0472">Membrane</keyword>
<feature type="domain" description="TM2" evidence="6">
    <location>
        <begin position="3"/>
        <end position="38"/>
    </location>
</feature>
<protein>
    <submittedName>
        <fullName evidence="7">TM2 domain-containing membrane protein YozV</fullName>
    </submittedName>
</protein>
<dbReference type="Proteomes" id="UP001549086">
    <property type="component" value="Unassembled WGS sequence"/>
</dbReference>